<proteinExistence type="predicted"/>
<organism evidence="1 2">
    <name type="scientific">Nannocystis pusilla</name>
    <dbReference type="NCBI Taxonomy" id="889268"/>
    <lineage>
        <taxon>Bacteria</taxon>
        <taxon>Pseudomonadati</taxon>
        <taxon>Myxococcota</taxon>
        <taxon>Polyangia</taxon>
        <taxon>Nannocystales</taxon>
        <taxon>Nannocystaceae</taxon>
        <taxon>Nannocystis</taxon>
    </lineage>
</organism>
<reference evidence="1" key="1">
    <citation type="submission" date="2022-11" db="EMBL/GenBank/DDBJ databases">
        <title>Minimal conservation of predation-associated metabolite biosynthetic gene clusters underscores biosynthetic potential of Myxococcota including descriptions for ten novel species: Archangium lansinium sp. nov., Myxococcus landrumus sp. nov., Nannocystis bai.</title>
        <authorList>
            <person name="Ahearne A."/>
            <person name="Stevens C."/>
            <person name="Phillips K."/>
        </authorList>
    </citation>
    <scope>NUCLEOTIDE SEQUENCE</scope>
    <source>
        <strain evidence="1">Na p29</strain>
    </source>
</reference>
<keyword evidence="2" id="KW-1185">Reference proteome</keyword>
<gene>
    <name evidence="1" type="ORF">OV079_16745</name>
</gene>
<evidence type="ECO:0000313" key="1">
    <source>
        <dbReference type="EMBL" id="MCY1007173.1"/>
    </source>
</evidence>
<comment type="caution">
    <text evidence="1">The sequence shown here is derived from an EMBL/GenBank/DDBJ whole genome shotgun (WGS) entry which is preliminary data.</text>
</comment>
<evidence type="ECO:0000313" key="2">
    <source>
        <dbReference type="Proteomes" id="UP001150924"/>
    </source>
</evidence>
<dbReference type="AlphaFoldDB" id="A0A9X3EX37"/>
<dbReference type="RefSeq" id="WP_267769761.1">
    <property type="nucleotide sequence ID" value="NZ_JAPNKE010000002.1"/>
</dbReference>
<dbReference type="Proteomes" id="UP001150924">
    <property type="component" value="Unassembled WGS sequence"/>
</dbReference>
<protein>
    <submittedName>
        <fullName evidence="1">Uncharacterized protein</fullName>
    </submittedName>
</protein>
<sequence>MVILRYDSATWRNARTDANASAAARHAFSMICGGWPAASASVAALIHASALRQRRSSAYGRPERVQ</sequence>
<accession>A0A9X3EX37</accession>
<name>A0A9X3EX37_9BACT</name>
<dbReference type="EMBL" id="JAPNKE010000002">
    <property type="protein sequence ID" value="MCY1007173.1"/>
    <property type="molecule type" value="Genomic_DNA"/>
</dbReference>